<dbReference type="EMBL" id="CAXAMN010028584">
    <property type="protein sequence ID" value="CAK9117107.1"/>
    <property type="molecule type" value="Genomic_DNA"/>
</dbReference>
<evidence type="ECO:0000313" key="2">
    <source>
        <dbReference type="Proteomes" id="UP001642484"/>
    </source>
</evidence>
<dbReference type="Proteomes" id="UP001642484">
    <property type="component" value="Unassembled WGS sequence"/>
</dbReference>
<evidence type="ECO:0000313" key="1">
    <source>
        <dbReference type="EMBL" id="CAK9117107.1"/>
    </source>
</evidence>
<comment type="caution">
    <text evidence="1">The sequence shown here is derived from an EMBL/GenBank/DDBJ whole genome shotgun (WGS) entry which is preliminary data.</text>
</comment>
<keyword evidence="2" id="KW-1185">Reference proteome</keyword>
<sequence>MTWREKVKTMTASQKGALIDALTGALVIANTVVIGLSADDVGWVGDQWHWLDCGLVFFAAWHLKVPSEKHLHECLVTLLYNYFL</sequence>
<name>A0ABP0SXK2_9DINO</name>
<gene>
    <name evidence="1" type="ORF">CCMP2556_LOCUS54526</name>
</gene>
<accession>A0ABP0SXK2</accession>
<reference evidence="1 2" key="1">
    <citation type="submission" date="2024-02" db="EMBL/GenBank/DDBJ databases">
        <authorList>
            <person name="Chen Y."/>
            <person name="Shah S."/>
            <person name="Dougan E. K."/>
            <person name="Thang M."/>
            <person name="Chan C."/>
        </authorList>
    </citation>
    <scope>NUCLEOTIDE SEQUENCE [LARGE SCALE GENOMIC DNA]</scope>
</reference>
<protein>
    <submittedName>
        <fullName evidence="1">Uncharacterized protein</fullName>
    </submittedName>
</protein>
<proteinExistence type="predicted"/>
<organism evidence="1 2">
    <name type="scientific">Durusdinium trenchii</name>
    <dbReference type="NCBI Taxonomy" id="1381693"/>
    <lineage>
        <taxon>Eukaryota</taxon>
        <taxon>Sar</taxon>
        <taxon>Alveolata</taxon>
        <taxon>Dinophyceae</taxon>
        <taxon>Suessiales</taxon>
        <taxon>Symbiodiniaceae</taxon>
        <taxon>Durusdinium</taxon>
    </lineage>
</organism>